<dbReference type="AlphaFoldDB" id="A0A4R0K196"/>
<dbReference type="Gene3D" id="3.10.450.50">
    <property type="match status" value="1"/>
</dbReference>
<dbReference type="Pfam" id="PF14534">
    <property type="entry name" value="DUF4440"/>
    <property type="match status" value="1"/>
</dbReference>
<sequence>MSTELGDAPQRLVQSLIAQDTAALKLLVDPDCRIVGPKGFMIEPDEWIGVHTSGVFEQVSLELLQSDVVAHGETVVRTEIQRSECRFHGETIKGLFRVMSVWLARDGDWRLAGVQYTALAADAAAAAGITEAGE</sequence>
<keyword evidence="3" id="KW-1185">Reference proteome</keyword>
<dbReference type="InterPro" id="IPR032710">
    <property type="entry name" value="NTF2-like_dom_sf"/>
</dbReference>
<reference evidence="2 3" key="1">
    <citation type="submission" date="2019-02" db="EMBL/GenBank/DDBJ databases">
        <title>Kribbella capetownensis sp. nov. and Kribbella speibonae sp. nov., isolated from soil.</title>
        <authorList>
            <person name="Curtis S.M."/>
            <person name="Norton I."/>
            <person name="Everest G.J."/>
            <person name="Meyers P.R."/>
        </authorList>
    </citation>
    <scope>NUCLEOTIDE SEQUENCE [LARGE SCALE GENOMIC DNA]</scope>
    <source>
        <strain evidence="2 3">YM53</strain>
    </source>
</reference>
<organism evidence="2 3">
    <name type="scientific">Kribbella capetownensis</name>
    <dbReference type="NCBI Taxonomy" id="1572659"/>
    <lineage>
        <taxon>Bacteria</taxon>
        <taxon>Bacillati</taxon>
        <taxon>Actinomycetota</taxon>
        <taxon>Actinomycetes</taxon>
        <taxon>Propionibacteriales</taxon>
        <taxon>Kribbellaceae</taxon>
        <taxon>Kribbella</taxon>
    </lineage>
</organism>
<comment type="caution">
    <text evidence="2">The sequence shown here is derived from an EMBL/GenBank/DDBJ whole genome shotgun (WGS) entry which is preliminary data.</text>
</comment>
<protein>
    <submittedName>
        <fullName evidence="2">Nuclear transport factor 2 family protein</fullName>
    </submittedName>
</protein>
<name>A0A4R0K196_9ACTN</name>
<dbReference type="Proteomes" id="UP000293342">
    <property type="component" value="Unassembled WGS sequence"/>
</dbReference>
<feature type="domain" description="DUF4440" evidence="1">
    <location>
        <begin position="10"/>
        <end position="111"/>
    </location>
</feature>
<accession>A0A4R0K196</accession>
<dbReference type="EMBL" id="SJKD01000001">
    <property type="protein sequence ID" value="TCC53711.1"/>
    <property type="molecule type" value="Genomic_DNA"/>
</dbReference>
<dbReference type="InterPro" id="IPR027843">
    <property type="entry name" value="DUF4440"/>
</dbReference>
<dbReference type="SUPFAM" id="SSF54427">
    <property type="entry name" value="NTF2-like"/>
    <property type="match status" value="1"/>
</dbReference>
<dbReference type="OrthoDB" id="884581at2"/>
<proteinExistence type="predicted"/>
<evidence type="ECO:0000313" key="3">
    <source>
        <dbReference type="Proteomes" id="UP000293342"/>
    </source>
</evidence>
<gene>
    <name evidence="2" type="ORF">E0H75_08525</name>
</gene>
<dbReference type="RefSeq" id="WP_131512625.1">
    <property type="nucleotide sequence ID" value="NZ_SJKD01000001.1"/>
</dbReference>
<evidence type="ECO:0000313" key="2">
    <source>
        <dbReference type="EMBL" id="TCC53711.1"/>
    </source>
</evidence>
<evidence type="ECO:0000259" key="1">
    <source>
        <dbReference type="Pfam" id="PF14534"/>
    </source>
</evidence>